<name>A0A0T6LPA2_WENVI</name>
<evidence type="ECO:0000313" key="3">
    <source>
        <dbReference type="Proteomes" id="UP000050867"/>
    </source>
</evidence>
<organism evidence="2 3">
    <name type="scientific">Wenjunlia vitaminophila</name>
    <name type="common">Streptomyces vitaminophilus</name>
    <dbReference type="NCBI Taxonomy" id="76728"/>
    <lineage>
        <taxon>Bacteria</taxon>
        <taxon>Bacillati</taxon>
        <taxon>Actinomycetota</taxon>
        <taxon>Actinomycetes</taxon>
        <taxon>Kitasatosporales</taxon>
        <taxon>Streptomycetaceae</taxon>
        <taxon>Wenjunlia</taxon>
    </lineage>
</organism>
<dbReference type="STRING" id="76728.AQ490_04925"/>
<keyword evidence="3" id="KW-1185">Reference proteome</keyword>
<dbReference type="Proteomes" id="UP000050867">
    <property type="component" value="Unassembled WGS sequence"/>
</dbReference>
<dbReference type="eggNOG" id="ENOG5032T75">
    <property type="taxonomic scope" value="Bacteria"/>
</dbReference>
<accession>A0A0T6LPA2</accession>
<comment type="caution">
    <text evidence="2">The sequence shown here is derived from an EMBL/GenBank/DDBJ whole genome shotgun (WGS) entry which is preliminary data.</text>
</comment>
<protein>
    <submittedName>
        <fullName evidence="2">Uncharacterized protein</fullName>
    </submittedName>
</protein>
<dbReference type="OrthoDB" id="3689934at2"/>
<feature type="compositionally biased region" description="Low complexity" evidence="1">
    <location>
        <begin position="182"/>
        <end position="191"/>
    </location>
</feature>
<sequence>MARALATRPDGTGLAYRDETPADRDRQGVLWARVTEAPGTGRPNFAAMHPRRQCRAMVHRLCQVCGGPASRTSRGWLFLLPRPDTVQSPHWPEGELCTKPPICVPCATLAARHCPHLAHSVLVRSRKPRVWGVFGGFHLPNSAGRLGSPHADGHLPYGHPAAAWFLANQVVVELTRCAPDHAPLAAAPRPGQARRPRSTVRGALGSSSPAA</sequence>
<evidence type="ECO:0000256" key="1">
    <source>
        <dbReference type="SAM" id="MobiDB-lite"/>
    </source>
</evidence>
<evidence type="ECO:0000313" key="2">
    <source>
        <dbReference type="EMBL" id="KRV47729.1"/>
    </source>
</evidence>
<feature type="region of interest" description="Disordered" evidence="1">
    <location>
        <begin position="182"/>
        <end position="211"/>
    </location>
</feature>
<gene>
    <name evidence="2" type="ORF">AQ490_04925</name>
</gene>
<dbReference type="AlphaFoldDB" id="A0A0T6LPA2"/>
<proteinExistence type="predicted"/>
<feature type="region of interest" description="Disordered" evidence="1">
    <location>
        <begin position="1"/>
        <end position="20"/>
    </location>
</feature>
<dbReference type="EMBL" id="LLZU01000035">
    <property type="protein sequence ID" value="KRV47729.1"/>
    <property type="molecule type" value="Genomic_DNA"/>
</dbReference>
<reference evidence="2 3" key="1">
    <citation type="submission" date="2015-10" db="EMBL/GenBank/DDBJ databases">
        <title>Draft genome sequence of pyrrolomycin-producing Streptomyces vitaminophilus.</title>
        <authorList>
            <person name="Graham D.E."/>
            <person name="Mahan K.M."/>
            <person name="Klingeman D.M."/>
            <person name="Hettich R.L."/>
            <person name="Parry R.J."/>
        </authorList>
    </citation>
    <scope>NUCLEOTIDE SEQUENCE [LARGE SCALE GENOMIC DNA]</scope>
    <source>
        <strain evidence="2 3">ATCC 31673</strain>
    </source>
</reference>
<dbReference type="RefSeq" id="WP_058032916.1">
    <property type="nucleotide sequence ID" value="NZ_LLZU01000035.1"/>
</dbReference>